<dbReference type="EMBL" id="CALOZG010000004">
    <property type="protein sequence ID" value="CAH4023559.1"/>
    <property type="molecule type" value="Genomic_DNA"/>
</dbReference>
<evidence type="ECO:0000313" key="1">
    <source>
        <dbReference type="EMBL" id="CAH4023559.1"/>
    </source>
</evidence>
<name>A0A9P0T8T5_PIEBR</name>
<sequence length="491" mass="57908">MNTGMRADVTFDDDNERFDLSNLIRQQNAVRTNAFDPQSSEEYRRMGHFRRKARKMPTSQLIARSRDKLLLQIQKERKEQLNRIINQALYQLHQGRRFDDFAYHDNMESDGKNIDDFNTNLERLTNTKVNTDTINTRRNLPVEDEKILMHYAFPVNLRVEEVINDLNNPKIIERRKIEVPVSRNFLTQRTYLRDANDPIIARICKKTGCSCGRSSLHCNAQDVFEVTNDVEDVIRNIDHQIDKRDQSNETYDLLRCGPGCNKLYKHKKKGSDSFTEDFNMPSEERDTDDQNLLKAVLSELNEISKSENEQDHKLSTRGALKPEDIYEYYRSAMDQVRKTLMGFIKYRTGLSVVKYLPREVRKGIQAIRDRYRHFKMSDKSLKKQIFQVLLDDILKIKIVPNKNAEVSYDVFMPDWMYLEVVKKKKEKRLRSRKRSVMKRILPLTSQQKIRLLNKPGPKKLLKFVWRRSLGSDIRHYGVPFVLDIQGLAQLN</sequence>
<reference evidence="1" key="1">
    <citation type="submission" date="2022-05" db="EMBL/GenBank/DDBJ databases">
        <authorList>
            <person name="Okamura Y."/>
        </authorList>
    </citation>
    <scope>NUCLEOTIDE SEQUENCE</scope>
</reference>
<gene>
    <name evidence="1" type="ORF">PIBRA_LOCUS4234</name>
</gene>
<accession>A0A9P0T8T5</accession>
<proteinExistence type="predicted"/>
<dbReference type="AlphaFoldDB" id="A0A9P0T8T5"/>
<organism evidence="1 2">
    <name type="scientific">Pieris brassicae</name>
    <name type="common">White butterfly</name>
    <name type="synonym">Large white butterfly</name>
    <dbReference type="NCBI Taxonomy" id="7116"/>
    <lineage>
        <taxon>Eukaryota</taxon>
        <taxon>Metazoa</taxon>
        <taxon>Ecdysozoa</taxon>
        <taxon>Arthropoda</taxon>
        <taxon>Hexapoda</taxon>
        <taxon>Insecta</taxon>
        <taxon>Pterygota</taxon>
        <taxon>Neoptera</taxon>
        <taxon>Endopterygota</taxon>
        <taxon>Lepidoptera</taxon>
        <taxon>Glossata</taxon>
        <taxon>Ditrysia</taxon>
        <taxon>Papilionoidea</taxon>
        <taxon>Pieridae</taxon>
        <taxon>Pierinae</taxon>
        <taxon>Pieris</taxon>
    </lineage>
</organism>
<dbReference type="Proteomes" id="UP001152562">
    <property type="component" value="Unassembled WGS sequence"/>
</dbReference>
<protein>
    <submittedName>
        <fullName evidence="1">Uncharacterized protein</fullName>
    </submittedName>
</protein>
<evidence type="ECO:0000313" key="2">
    <source>
        <dbReference type="Proteomes" id="UP001152562"/>
    </source>
</evidence>
<keyword evidence="2" id="KW-1185">Reference proteome</keyword>
<comment type="caution">
    <text evidence="1">The sequence shown here is derived from an EMBL/GenBank/DDBJ whole genome shotgun (WGS) entry which is preliminary data.</text>
</comment>